<evidence type="ECO:0000313" key="3">
    <source>
        <dbReference type="Proteomes" id="UP000000628"/>
    </source>
</evidence>
<dbReference type="SUPFAM" id="SSF63380">
    <property type="entry name" value="Riboflavin synthase domain-like"/>
    <property type="match status" value="1"/>
</dbReference>
<accession>C7R2C4</accession>
<dbReference type="InterPro" id="IPR039374">
    <property type="entry name" value="SIP_fam"/>
</dbReference>
<dbReference type="Gene3D" id="3.40.50.80">
    <property type="entry name" value="Nucleotide-binding domain of ferredoxin-NADP reductase (FNR) module"/>
    <property type="match status" value="1"/>
</dbReference>
<dbReference type="OrthoDB" id="9814826at2"/>
<feature type="domain" description="FAD-binding FR-type" evidence="1">
    <location>
        <begin position="15"/>
        <end position="121"/>
    </location>
</feature>
<protein>
    <submittedName>
        <fullName evidence="2">FAD-binding 9 siderophore-interacting domain protein</fullName>
    </submittedName>
</protein>
<dbReference type="Pfam" id="PF08021">
    <property type="entry name" value="FAD_binding_9"/>
    <property type="match status" value="1"/>
</dbReference>
<dbReference type="PROSITE" id="PS51384">
    <property type="entry name" value="FAD_FR"/>
    <property type="match status" value="1"/>
</dbReference>
<organism evidence="2 3">
    <name type="scientific">Jonesia denitrificans (strain ATCC 14870 / DSM 20603 / BCRC 15368 / CIP 55.134 / JCM 11481 / NBRC 15587 / NCTC 10816 / Prevot 55134)</name>
    <name type="common">Listeria denitrificans</name>
    <dbReference type="NCBI Taxonomy" id="471856"/>
    <lineage>
        <taxon>Bacteria</taxon>
        <taxon>Bacillati</taxon>
        <taxon>Actinomycetota</taxon>
        <taxon>Actinomycetes</taxon>
        <taxon>Micrococcales</taxon>
        <taxon>Jonesiaceae</taxon>
        <taxon>Jonesia</taxon>
    </lineage>
</organism>
<dbReference type="InterPro" id="IPR017938">
    <property type="entry name" value="Riboflavin_synthase-like_b-brl"/>
</dbReference>
<dbReference type="Proteomes" id="UP000000628">
    <property type="component" value="Chromosome"/>
</dbReference>
<dbReference type="AlphaFoldDB" id="C7R2C4"/>
<evidence type="ECO:0000313" key="2">
    <source>
        <dbReference type="EMBL" id="ACV08495.1"/>
    </source>
</evidence>
<sequence length="267" mass="28890">MSTITDFSVPPVRRQERFQATVTGREQLTDSMVRVTFSCPQWVDFDFPTCTDTYMKLILPGPDGQPVMRSYTIRHADAVSGSVDIDFVVHGDHGVAGVWASTAQAGDTVTFAGIGGGYAPSLQATAHLLVGDESALPAIAVALEALADSADVTVFLEVEAPGHEVPVAHREKVTWLYRQGKAHGAALVHACEELGAVPAGTQVFLHGEAMAVREIRRSLRAMGVPRQAMSVSGYWRAGASDEQWRESKAQWKRRVQADEEALRSSDS</sequence>
<keyword evidence="3" id="KW-1185">Reference proteome</keyword>
<dbReference type="HOGENOM" id="CLU_040923_3_0_11"/>
<reference evidence="2 3" key="1">
    <citation type="journal article" date="2009" name="Stand. Genomic Sci.">
        <title>Complete genome sequence of Jonesia denitrificans type strain (Prevot 55134).</title>
        <authorList>
            <person name="Pukall R."/>
            <person name="Gehrich-Schroter G."/>
            <person name="Lapidus A."/>
            <person name="Nolan M."/>
            <person name="Glavina Del Rio T."/>
            <person name="Lucas S."/>
            <person name="Chen F."/>
            <person name="Tice H."/>
            <person name="Pitluck S."/>
            <person name="Cheng J.F."/>
            <person name="Copeland A."/>
            <person name="Saunders E."/>
            <person name="Brettin T."/>
            <person name="Detter J.C."/>
            <person name="Bruce D."/>
            <person name="Goodwin L."/>
            <person name="Pati A."/>
            <person name="Ivanova N."/>
            <person name="Mavromatis K."/>
            <person name="Ovchinnikova G."/>
            <person name="Chen A."/>
            <person name="Palaniappan K."/>
            <person name="Land M."/>
            <person name="Hauser L."/>
            <person name="Chang Y.J."/>
            <person name="Jeffries C.D."/>
            <person name="Chain P."/>
            <person name="Goker M."/>
            <person name="Bristow J."/>
            <person name="Eisen J.A."/>
            <person name="Markowitz V."/>
            <person name="Hugenholtz P."/>
            <person name="Kyrpides N.C."/>
            <person name="Klenk H.P."/>
            <person name="Han C."/>
        </authorList>
    </citation>
    <scope>NUCLEOTIDE SEQUENCE [LARGE SCALE GENOMIC DNA]</scope>
    <source>
        <strain evidence="3">ATCC 14870 / DSM 20603 / BCRC 15368 / CIP 55.134 / JCM 11481 / NBRC 15587 / NCTC 10816 / Prevot 55134</strain>
    </source>
</reference>
<dbReference type="Gene3D" id="2.40.30.10">
    <property type="entry name" value="Translation factors"/>
    <property type="match status" value="1"/>
</dbReference>
<proteinExistence type="predicted"/>
<dbReference type="PANTHER" id="PTHR30157:SF0">
    <property type="entry name" value="NADPH-DEPENDENT FERRIC-CHELATE REDUCTASE"/>
    <property type="match status" value="1"/>
</dbReference>
<dbReference type="InterPro" id="IPR007037">
    <property type="entry name" value="SIP_rossman_dom"/>
</dbReference>
<dbReference type="eggNOG" id="COG2375">
    <property type="taxonomic scope" value="Bacteria"/>
</dbReference>
<dbReference type="CDD" id="cd06193">
    <property type="entry name" value="siderophore_interacting"/>
    <property type="match status" value="1"/>
</dbReference>
<dbReference type="STRING" id="471856.Jden_0833"/>
<evidence type="ECO:0000259" key="1">
    <source>
        <dbReference type="PROSITE" id="PS51384"/>
    </source>
</evidence>
<dbReference type="GO" id="GO:0016491">
    <property type="term" value="F:oxidoreductase activity"/>
    <property type="evidence" value="ECO:0007669"/>
    <property type="project" value="InterPro"/>
</dbReference>
<dbReference type="RefSeq" id="WP_015771123.1">
    <property type="nucleotide sequence ID" value="NC_013174.1"/>
</dbReference>
<dbReference type="EMBL" id="CP001706">
    <property type="protein sequence ID" value="ACV08495.1"/>
    <property type="molecule type" value="Genomic_DNA"/>
</dbReference>
<dbReference type="InterPro" id="IPR013113">
    <property type="entry name" value="SIP_FAD-bd"/>
</dbReference>
<dbReference type="PANTHER" id="PTHR30157">
    <property type="entry name" value="FERRIC REDUCTASE, NADPH-DEPENDENT"/>
    <property type="match status" value="1"/>
</dbReference>
<dbReference type="KEGG" id="jde:Jden_0833"/>
<dbReference type="Pfam" id="PF04954">
    <property type="entry name" value="SIP"/>
    <property type="match status" value="1"/>
</dbReference>
<name>C7R2C4_JONDD</name>
<dbReference type="InterPro" id="IPR017927">
    <property type="entry name" value="FAD-bd_FR_type"/>
</dbReference>
<dbReference type="InterPro" id="IPR039261">
    <property type="entry name" value="FNR_nucleotide-bd"/>
</dbReference>
<gene>
    <name evidence="2" type="ordered locus">Jden_0833</name>
</gene>